<dbReference type="InterPro" id="IPR050740">
    <property type="entry name" value="Aldehyde_DH_Superfamily"/>
</dbReference>
<dbReference type="PANTHER" id="PTHR43353">
    <property type="entry name" value="SUCCINATE-SEMIALDEHYDE DEHYDROGENASE, MITOCHONDRIAL"/>
    <property type="match status" value="1"/>
</dbReference>
<dbReference type="EMBL" id="JAQQCL010000042">
    <property type="protein sequence ID" value="MFM0721275.1"/>
    <property type="molecule type" value="Genomic_DNA"/>
</dbReference>
<feature type="domain" description="Aldehyde dehydrogenase" evidence="3">
    <location>
        <begin position="19"/>
        <end position="475"/>
    </location>
</feature>
<evidence type="ECO:0000256" key="1">
    <source>
        <dbReference type="ARBA" id="ARBA00009986"/>
    </source>
</evidence>
<comment type="caution">
    <text evidence="4">The sequence shown here is derived from an EMBL/GenBank/DDBJ whole genome shotgun (WGS) entry which is preliminary data.</text>
</comment>
<dbReference type="SUPFAM" id="SSF53720">
    <property type="entry name" value="ALDH-like"/>
    <property type="match status" value="1"/>
</dbReference>
<organism evidence="4 5">
    <name type="scientific">Paraburkholderia strydomiana</name>
    <dbReference type="NCBI Taxonomy" id="1245417"/>
    <lineage>
        <taxon>Bacteria</taxon>
        <taxon>Pseudomonadati</taxon>
        <taxon>Pseudomonadota</taxon>
        <taxon>Betaproteobacteria</taxon>
        <taxon>Burkholderiales</taxon>
        <taxon>Burkholderiaceae</taxon>
        <taxon>Paraburkholderia</taxon>
    </lineage>
</organism>
<dbReference type="RefSeq" id="WP_408157306.1">
    <property type="nucleotide sequence ID" value="NZ_JAQQCL010000042.1"/>
</dbReference>
<dbReference type="Gene3D" id="3.40.309.10">
    <property type="entry name" value="Aldehyde Dehydrogenase, Chain A, domain 2"/>
    <property type="match status" value="1"/>
</dbReference>
<gene>
    <name evidence="4" type="ORF">PQQ73_33765</name>
</gene>
<proteinExistence type="inferred from homology"/>
<name>A0ABW9EQ92_9BURK</name>
<dbReference type="PANTHER" id="PTHR43353:SF5">
    <property type="entry name" value="SUCCINATE-SEMIALDEHYDE DEHYDROGENASE, MITOCHONDRIAL"/>
    <property type="match status" value="1"/>
</dbReference>
<dbReference type="Pfam" id="PF00171">
    <property type="entry name" value="Aldedh"/>
    <property type="match status" value="1"/>
</dbReference>
<dbReference type="InterPro" id="IPR016162">
    <property type="entry name" value="Ald_DH_N"/>
</dbReference>
<evidence type="ECO:0000256" key="2">
    <source>
        <dbReference type="ARBA" id="ARBA00023002"/>
    </source>
</evidence>
<dbReference type="Proteomes" id="UP001629392">
    <property type="component" value="Unassembled WGS sequence"/>
</dbReference>
<dbReference type="InterPro" id="IPR016163">
    <property type="entry name" value="Ald_DH_C"/>
</dbReference>
<accession>A0ABW9EQ92</accession>
<dbReference type="CDD" id="cd07103">
    <property type="entry name" value="ALDH_F5_SSADH_GabD"/>
    <property type="match status" value="1"/>
</dbReference>
<sequence length="483" mass="51684">MTLNGESQIDVNLLIDGQWTAGSDGLWLENRNPATLENIGRVAVASRPDLERAVNAVARAFKAWSRTPALERSNTLRRAALIFRERADEISRAMTVEQGKPLAESRLEAELAAQIIDWFAEEGRRTYGRIVPGRQPNIQQQVIQVPVGPVASFAPWNFPLTQVARKISAALASGCTIVVKPPEEAPVCTSELVRCFVDAGVPEGVVNMVFGVPGDISSYLVPHPAIRKISFTGSVPVGKHLASLAGQHMKRATMELGGHAPVIVTPSADLAAAARAIVQAKYANCGQVCISPTRILVADSVYDRFTAEFLDNVGNVTVGDGLQPDTKMGPLNNERRLSAMLRLVDDVRETGGEVLAGGKRIDRPGYFFEPTVVAGPSLGGALMNEEPFGPIAILLRYAELEDALEEANRLPFGLAAYAFSDSANDIARITAGVQTGMLGINHTAISFAETPFGGVKDSGYGSDGGLEAMRGYLQPELVTIATR</sequence>
<reference evidence="4 5" key="1">
    <citation type="journal article" date="2024" name="Chem. Sci.">
        <title>Discovery of megapolipeptins by genome mining of a Burkholderiales bacteria collection.</title>
        <authorList>
            <person name="Paulo B.S."/>
            <person name="Recchia M.J.J."/>
            <person name="Lee S."/>
            <person name="Fergusson C.H."/>
            <person name="Romanowski S.B."/>
            <person name="Hernandez A."/>
            <person name="Krull N."/>
            <person name="Liu D.Y."/>
            <person name="Cavanagh H."/>
            <person name="Bos A."/>
            <person name="Gray C.A."/>
            <person name="Murphy B.T."/>
            <person name="Linington R.G."/>
            <person name="Eustaquio A.S."/>
        </authorList>
    </citation>
    <scope>NUCLEOTIDE SEQUENCE [LARGE SCALE GENOMIC DNA]</scope>
    <source>
        <strain evidence="4 5">RL17-350-BIC-E</strain>
    </source>
</reference>
<evidence type="ECO:0000313" key="5">
    <source>
        <dbReference type="Proteomes" id="UP001629392"/>
    </source>
</evidence>
<keyword evidence="2" id="KW-0560">Oxidoreductase</keyword>
<dbReference type="InterPro" id="IPR015590">
    <property type="entry name" value="Aldehyde_DH_dom"/>
</dbReference>
<keyword evidence="5" id="KW-1185">Reference proteome</keyword>
<comment type="similarity">
    <text evidence="1">Belongs to the aldehyde dehydrogenase family.</text>
</comment>
<evidence type="ECO:0000259" key="3">
    <source>
        <dbReference type="Pfam" id="PF00171"/>
    </source>
</evidence>
<dbReference type="InterPro" id="IPR016161">
    <property type="entry name" value="Ald_DH/histidinol_DH"/>
</dbReference>
<evidence type="ECO:0000313" key="4">
    <source>
        <dbReference type="EMBL" id="MFM0721275.1"/>
    </source>
</evidence>
<dbReference type="Gene3D" id="3.40.605.10">
    <property type="entry name" value="Aldehyde Dehydrogenase, Chain A, domain 1"/>
    <property type="match status" value="1"/>
</dbReference>
<protein>
    <submittedName>
        <fullName evidence="4">NAD-dependent succinate-semialdehyde dehydrogenase</fullName>
    </submittedName>
</protein>